<protein>
    <submittedName>
        <fullName evidence="2">Uncharacterized protein</fullName>
    </submittedName>
</protein>
<feature type="transmembrane region" description="Helical" evidence="1">
    <location>
        <begin position="66"/>
        <end position="90"/>
    </location>
</feature>
<accession>A0AAJ1SWT4</accession>
<sequence length="91" mass="10457">MSVDHYRNMCQKHRGKHVRIQTRDGRVHEGIIQHVDQRRVYLRPMNRPVRNYGGFGYPGYSYGYGWGWGGFGIGLALGAIVGIAVAPFFFW</sequence>
<evidence type="ECO:0000313" key="3">
    <source>
        <dbReference type="Proteomes" id="UP001237207"/>
    </source>
</evidence>
<name>A0AAJ1SWT4_9BACI</name>
<comment type="caution">
    <text evidence="2">The sequence shown here is derived from an EMBL/GenBank/DDBJ whole genome shotgun (WGS) entry which is preliminary data.</text>
</comment>
<keyword evidence="1" id="KW-1133">Transmembrane helix</keyword>
<dbReference type="RefSeq" id="WP_307256066.1">
    <property type="nucleotide sequence ID" value="NZ_JAUSUC010000003.1"/>
</dbReference>
<keyword evidence="1" id="KW-0812">Transmembrane</keyword>
<keyword evidence="3" id="KW-1185">Reference proteome</keyword>
<dbReference type="Proteomes" id="UP001237207">
    <property type="component" value="Unassembled WGS sequence"/>
</dbReference>
<reference evidence="2" key="1">
    <citation type="submission" date="2023-07" db="EMBL/GenBank/DDBJ databases">
        <title>Genomic Encyclopedia of Type Strains, Phase IV (KMG-IV): sequencing the most valuable type-strain genomes for metagenomic binning, comparative biology and taxonomic classification.</title>
        <authorList>
            <person name="Goeker M."/>
        </authorList>
    </citation>
    <scope>NUCLEOTIDE SEQUENCE</scope>
    <source>
        <strain evidence="2">DSM 23947</strain>
    </source>
</reference>
<evidence type="ECO:0000256" key="1">
    <source>
        <dbReference type="SAM" id="Phobius"/>
    </source>
</evidence>
<dbReference type="AlphaFoldDB" id="A0AAJ1SWT4"/>
<dbReference type="EMBL" id="JAUSUC010000003">
    <property type="protein sequence ID" value="MDQ0214064.1"/>
    <property type="molecule type" value="Genomic_DNA"/>
</dbReference>
<proteinExistence type="predicted"/>
<keyword evidence="1" id="KW-0472">Membrane</keyword>
<gene>
    <name evidence="2" type="ORF">J2S13_000459</name>
</gene>
<organism evidence="2 3">
    <name type="scientific">Oikeobacillus pervagus</name>
    <dbReference type="NCBI Taxonomy" id="1325931"/>
    <lineage>
        <taxon>Bacteria</taxon>
        <taxon>Bacillati</taxon>
        <taxon>Bacillota</taxon>
        <taxon>Bacilli</taxon>
        <taxon>Bacillales</taxon>
        <taxon>Bacillaceae</taxon>
        <taxon>Oikeobacillus</taxon>
    </lineage>
</organism>
<evidence type="ECO:0000313" key="2">
    <source>
        <dbReference type="EMBL" id="MDQ0214064.1"/>
    </source>
</evidence>